<evidence type="ECO:0000313" key="4">
    <source>
        <dbReference type="Proteomes" id="UP000501179"/>
    </source>
</evidence>
<dbReference type="KEGG" id="slia:HA039_22250"/>
<proteinExistence type="predicted"/>
<evidence type="ECO:0000256" key="1">
    <source>
        <dbReference type="SAM" id="MobiDB-lite"/>
    </source>
</evidence>
<dbReference type="InterPro" id="IPR036514">
    <property type="entry name" value="SGNH_hydro_sf"/>
</dbReference>
<dbReference type="EMBL" id="CP050177">
    <property type="protein sequence ID" value="QIQ04644.1"/>
    <property type="molecule type" value="Genomic_DNA"/>
</dbReference>
<keyword evidence="4" id="KW-1185">Reference proteome</keyword>
<evidence type="ECO:0000259" key="2">
    <source>
        <dbReference type="Pfam" id="PF13472"/>
    </source>
</evidence>
<dbReference type="GO" id="GO:0016787">
    <property type="term" value="F:hydrolase activity"/>
    <property type="evidence" value="ECO:0007669"/>
    <property type="project" value="UniProtKB-KW"/>
</dbReference>
<dbReference type="Gene3D" id="3.40.50.1110">
    <property type="entry name" value="SGNH hydrolase"/>
    <property type="match status" value="1"/>
</dbReference>
<dbReference type="SUPFAM" id="SSF52266">
    <property type="entry name" value="SGNH hydrolase"/>
    <property type="match status" value="1"/>
</dbReference>
<protein>
    <submittedName>
        <fullName evidence="3">SGNH/GDSL hydrolase family protein</fullName>
    </submittedName>
</protein>
<dbReference type="RefSeq" id="WP_167032704.1">
    <property type="nucleotide sequence ID" value="NZ_CP050177.1"/>
</dbReference>
<feature type="compositionally biased region" description="Low complexity" evidence="1">
    <location>
        <begin position="63"/>
        <end position="81"/>
    </location>
</feature>
<evidence type="ECO:0000313" key="3">
    <source>
        <dbReference type="EMBL" id="QIQ04644.1"/>
    </source>
</evidence>
<accession>A0A6G9H2F5</accession>
<dbReference type="AlphaFoldDB" id="A0A6G9H2F5"/>
<dbReference type="InterPro" id="IPR013830">
    <property type="entry name" value="SGNH_hydro"/>
</dbReference>
<organism evidence="3 4">
    <name type="scientific">Streptomyces liangshanensis</name>
    <dbReference type="NCBI Taxonomy" id="2717324"/>
    <lineage>
        <taxon>Bacteria</taxon>
        <taxon>Bacillati</taxon>
        <taxon>Actinomycetota</taxon>
        <taxon>Actinomycetes</taxon>
        <taxon>Kitasatosporales</taxon>
        <taxon>Streptomycetaceae</taxon>
        <taxon>Streptomyces</taxon>
    </lineage>
</organism>
<keyword evidence="3" id="KW-0378">Hydrolase</keyword>
<dbReference type="PANTHER" id="PTHR43784">
    <property type="entry name" value="GDSL-LIKE LIPASE/ACYLHYDROLASE, PUTATIVE (AFU_ORTHOLOGUE AFUA_2G00820)-RELATED"/>
    <property type="match status" value="1"/>
</dbReference>
<dbReference type="CDD" id="cd01830">
    <property type="entry name" value="XynE_like"/>
    <property type="match status" value="1"/>
</dbReference>
<dbReference type="Proteomes" id="UP000501179">
    <property type="component" value="Chromosome"/>
</dbReference>
<sequence length="460" mass="46881">MTRPRGSALLGALIGVAALVGAATVSGLGFGYGSSSGHGSGAFQGRTSVGRAAPASAGAWTGTWAAAPGGPEPGAPHGYPGRSLRNVVHTSIGGTSVRITLSNRYGTGDLRIGHASVALRGPGAGGATGGTTGAGTGAVDAAATTPGEGGAAAVPGTMRRVTFGRSPAVTVPPGGQVVSDPVRLRVPSGGDLLVTVYTPAAGGPVTYHRYALQTSYVARGDRTEDTGGRAYTGRTTNWRYLTAVDVLAADARGAVVTFGDSITDGVGSRPGANHRWPDDLAVRLRDRHIGVLNEGIGGNRLLGSGVRRGKGESGLVRFRGDVLDRAGVRAVVVDLGINDILAGRERDPGRIVGALKELTAQAHGRGLRVIGSTLTPFGGYSGYTTAGERVRQQVNAAIRAGGVFDDVVDFDRALRDPHAPDRLSPAYDSGDHLHPSDAGYRVMARTLDLGVLEARSPTQL</sequence>
<dbReference type="Pfam" id="PF13472">
    <property type="entry name" value="Lipase_GDSL_2"/>
    <property type="match status" value="1"/>
</dbReference>
<dbReference type="InterPro" id="IPR053140">
    <property type="entry name" value="GDSL_Rv0518-like"/>
</dbReference>
<feature type="region of interest" description="Disordered" evidence="1">
    <location>
        <begin position="63"/>
        <end position="82"/>
    </location>
</feature>
<name>A0A6G9H2F5_9ACTN</name>
<gene>
    <name evidence="3" type="ORF">HA039_22250</name>
</gene>
<feature type="domain" description="SGNH hydrolase-type esterase" evidence="2">
    <location>
        <begin position="258"/>
        <end position="442"/>
    </location>
</feature>
<reference evidence="3 4" key="1">
    <citation type="submission" date="2020-03" db="EMBL/GenBank/DDBJ databases">
        <title>A novel species.</title>
        <authorList>
            <person name="Gao J."/>
        </authorList>
    </citation>
    <scope>NUCLEOTIDE SEQUENCE [LARGE SCALE GENOMIC DNA]</scope>
    <source>
        <strain evidence="3 4">QMT-12</strain>
    </source>
</reference>
<dbReference type="PANTHER" id="PTHR43784:SF2">
    <property type="entry name" value="GDSL-LIKE LIPASE_ACYLHYDROLASE, PUTATIVE (AFU_ORTHOLOGUE AFUA_2G00820)-RELATED"/>
    <property type="match status" value="1"/>
</dbReference>